<protein>
    <submittedName>
        <fullName evidence="1">Uncharacterized protein</fullName>
    </submittedName>
</protein>
<dbReference type="EMBL" id="JAIZAY010000012">
    <property type="protein sequence ID" value="KAJ8032359.1"/>
    <property type="molecule type" value="Genomic_DNA"/>
</dbReference>
<organism evidence="1 2">
    <name type="scientific">Holothuria leucospilota</name>
    <name type="common">Black long sea cucumber</name>
    <name type="synonym">Mertensiothuria leucospilota</name>
    <dbReference type="NCBI Taxonomy" id="206669"/>
    <lineage>
        <taxon>Eukaryota</taxon>
        <taxon>Metazoa</taxon>
        <taxon>Echinodermata</taxon>
        <taxon>Eleutherozoa</taxon>
        <taxon>Echinozoa</taxon>
        <taxon>Holothuroidea</taxon>
        <taxon>Aspidochirotacea</taxon>
        <taxon>Aspidochirotida</taxon>
        <taxon>Holothuriidae</taxon>
        <taxon>Holothuria</taxon>
    </lineage>
</organism>
<dbReference type="Proteomes" id="UP001152320">
    <property type="component" value="Chromosome 12"/>
</dbReference>
<reference evidence="1" key="1">
    <citation type="submission" date="2021-10" db="EMBL/GenBank/DDBJ databases">
        <title>Tropical sea cucumber genome reveals ecological adaptation and Cuvierian tubules defense mechanism.</title>
        <authorList>
            <person name="Chen T."/>
        </authorList>
    </citation>
    <scope>NUCLEOTIDE SEQUENCE</scope>
    <source>
        <strain evidence="1">Nanhai2018</strain>
        <tissue evidence="1">Muscle</tissue>
    </source>
</reference>
<proteinExistence type="predicted"/>
<accession>A0A9Q1BTM1</accession>
<evidence type="ECO:0000313" key="1">
    <source>
        <dbReference type="EMBL" id="KAJ8032359.1"/>
    </source>
</evidence>
<evidence type="ECO:0000313" key="2">
    <source>
        <dbReference type="Proteomes" id="UP001152320"/>
    </source>
</evidence>
<gene>
    <name evidence="1" type="ORF">HOLleu_25870</name>
</gene>
<comment type="caution">
    <text evidence="1">The sequence shown here is derived from an EMBL/GenBank/DDBJ whole genome shotgun (WGS) entry which is preliminary data.</text>
</comment>
<sequence length="51" mass="5312">MDIGSCEIFQGSQPPPSLILFITSPHPPPPPSVATTGGIKKGKAIETIKQV</sequence>
<name>A0A9Q1BTM1_HOLLE</name>
<dbReference type="AlphaFoldDB" id="A0A9Q1BTM1"/>
<keyword evidence="2" id="KW-1185">Reference proteome</keyword>